<organism evidence="1 2">
    <name type="scientific">Sinorhizobium alkalisoli</name>
    <dbReference type="NCBI Taxonomy" id="1752398"/>
    <lineage>
        <taxon>Bacteria</taxon>
        <taxon>Pseudomonadati</taxon>
        <taxon>Pseudomonadota</taxon>
        <taxon>Alphaproteobacteria</taxon>
        <taxon>Hyphomicrobiales</taxon>
        <taxon>Rhizobiaceae</taxon>
        <taxon>Sinorhizobium/Ensifer group</taxon>
        <taxon>Sinorhizobium</taxon>
    </lineage>
</organism>
<dbReference type="EMBL" id="LYBW01000066">
    <property type="protein sequence ID" value="ODR88133.1"/>
    <property type="molecule type" value="Genomic_DNA"/>
</dbReference>
<name>A0A1E3V3F4_9HYPH</name>
<evidence type="ECO:0000313" key="2">
    <source>
        <dbReference type="Proteomes" id="UP000094342"/>
    </source>
</evidence>
<accession>A0A1E3V3F4</accession>
<protein>
    <submittedName>
        <fullName evidence="1">Uncharacterized protein</fullName>
    </submittedName>
</protein>
<dbReference type="OrthoDB" id="8453806at2"/>
<keyword evidence="2" id="KW-1185">Reference proteome</keyword>
<dbReference type="Proteomes" id="UP000094342">
    <property type="component" value="Unassembled WGS sequence"/>
</dbReference>
<reference evidence="2" key="1">
    <citation type="submission" date="2016-05" db="EMBL/GenBank/DDBJ databases">
        <authorList>
            <person name="Li Y."/>
        </authorList>
    </citation>
    <scope>NUCLEOTIDE SEQUENCE [LARGE SCALE GENOMIC DNA]</scope>
    <source>
        <strain evidence="2">YIC4027</strain>
    </source>
</reference>
<gene>
    <name evidence="1" type="ORF">A8M32_26615</name>
</gene>
<dbReference type="RefSeq" id="WP_069461435.1">
    <property type="nucleotide sequence ID" value="NZ_CP034909.1"/>
</dbReference>
<proteinExistence type="predicted"/>
<evidence type="ECO:0000313" key="1">
    <source>
        <dbReference type="EMBL" id="ODR88133.1"/>
    </source>
</evidence>
<comment type="caution">
    <text evidence="1">The sequence shown here is derived from an EMBL/GenBank/DDBJ whole genome shotgun (WGS) entry which is preliminary data.</text>
</comment>
<sequence>MKKFLINATVAAVVGLTGLTGGASVASADSLVFEIGPGVDVQYRDRDRNRWGDERDWRRDRWDRGDRWGGRRGRCVPGLAIEKARDRGLRRAHIADISRRQVVVAGRRHGDRQAIIFANVRGCPIIGRW</sequence>
<dbReference type="AlphaFoldDB" id="A0A1E3V3F4"/>